<protein>
    <submittedName>
        <fullName evidence="1">Peptidase</fullName>
    </submittedName>
</protein>
<gene>
    <name evidence="1" type="ORF">FC695_42820</name>
</gene>
<dbReference type="EMBL" id="SZOH01005022">
    <property type="protein sequence ID" value="TKI81452.1"/>
    <property type="molecule type" value="Genomic_DNA"/>
</dbReference>
<sequence length="82" mass="8942">ADKVIDIRDAEIIASNYGKKGLTVKDGDLNKDGIVDEKDIRFVEKNFLKKGPDASKSQTPVEKSKSGTLADILKKLGLTPKK</sequence>
<organism evidence="1 2">
    <name type="scientific">Bacillus cereus</name>
    <dbReference type="NCBI Taxonomy" id="1396"/>
    <lineage>
        <taxon>Bacteria</taxon>
        <taxon>Bacillati</taxon>
        <taxon>Bacillota</taxon>
        <taxon>Bacilli</taxon>
        <taxon>Bacillales</taxon>
        <taxon>Bacillaceae</taxon>
        <taxon>Bacillus</taxon>
        <taxon>Bacillus cereus group</taxon>
    </lineage>
</organism>
<proteinExistence type="predicted"/>
<evidence type="ECO:0000313" key="1">
    <source>
        <dbReference type="EMBL" id="TKI81452.1"/>
    </source>
</evidence>
<dbReference type="Gene3D" id="1.10.1330.10">
    <property type="entry name" value="Dockerin domain"/>
    <property type="match status" value="1"/>
</dbReference>
<comment type="caution">
    <text evidence="1">The sequence shown here is derived from an EMBL/GenBank/DDBJ whole genome shotgun (WGS) entry which is preliminary data.</text>
</comment>
<dbReference type="AlphaFoldDB" id="A0A9X8ZYS1"/>
<evidence type="ECO:0000313" key="2">
    <source>
        <dbReference type="Proteomes" id="UP000308444"/>
    </source>
</evidence>
<dbReference type="GO" id="GO:0000272">
    <property type="term" value="P:polysaccharide catabolic process"/>
    <property type="evidence" value="ECO:0007669"/>
    <property type="project" value="InterPro"/>
</dbReference>
<accession>A0A9X8ZYS1</accession>
<name>A0A9X8ZYS1_BACCE</name>
<dbReference type="SUPFAM" id="SSF63446">
    <property type="entry name" value="Type I dockerin domain"/>
    <property type="match status" value="1"/>
</dbReference>
<feature type="non-terminal residue" evidence="1">
    <location>
        <position position="1"/>
    </location>
</feature>
<dbReference type="InterPro" id="IPR036439">
    <property type="entry name" value="Dockerin_dom_sf"/>
</dbReference>
<dbReference type="Proteomes" id="UP000308444">
    <property type="component" value="Unassembled WGS sequence"/>
</dbReference>
<reference evidence="1 2" key="1">
    <citation type="journal article" date="2019" name="Environ. Microbiol.">
        <title>An active ?-lactamase is a part of an orchestrated cell wall stress resistance network of Bacillus subtilis and related rhizosphere species.</title>
        <authorList>
            <person name="Bucher T."/>
            <person name="Keren-Paz A."/>
            <person name="Hausser J."/>
            <person name="Olender T."/>
            <person name="Cytryn E."/>
            <person name="Kolodkin-Gal I."/>
        </authorList>
    </citation>
    <scope>NUCLEOTIDE SEQUENCE [LARGE SCALE GENOMIC DNA]</scope>
    <source>
        <strain evidence="1 2">I32</strain>
    </source>
</reference>